<dbReference type="PANTHER" id="PTHR19308">
    <property type="entry name" value="PHOSPHATIDYLCHOLINE TRANSFER PROTEIN"/>
    <property type="match status" value="1"/>
</dbReference>
<name>A0AAU9IDE4_9CILI</name>
<dbReference type="PROSITE" id="PS50848">
    <property type="entry name" value="START"/>
    <property type="match status" value="1"/>
</dbReference>
<evidence type="ECO:0000313" key="2">
    <source>
        <dbReference type="EMBL" id="CAG9311472.1"/>
    </source>
</evidence>
<feature type="domain" description="START" evidence="1">
    <location>
        <begin position="133"/>
        <end position="276"/>
    </location>
</feature>
<dbReference type="Proteomes" id="UP001162131">
    <property type="component" value="Unassembled WGS sequence"/>
</dbReference>
<dbReference type="SUPFAM" id="SSF55961">
    <property type="entry name" value="Bet v1-like"/>
    <property type="match status" value="1"/>
</dbReference>
<dbReference type="GO" id="GO:0005737">
    <property type="term" value="C:cytoplasm"/>
    <property type="evidence" value="ECO:0007669"/>
    <property type="project" value="UniProtKB-ARBA"/>
</dbReference>
<reference evidence="2" key="1">
    <citation type="submission" date="2021-09" db="EMBL/GenBank/DDBJ databases">
        <authorList>
            <consortium name="AG Swart"/>
            <person name="Singh M."/>
            <person name="Singh A."/>
            <person name="Seah K."/>
            <person name="Emmerich C."/>
        </authorList>
    </citation>
    <scope>NUCLEOTIDE SEQUENCE</scope>
    <source>
        <strain evidence="2">ATCC30299</strain>
    </source>
</reference>
<proteinExistence type="predicted"/>
<dbReference type="EMBL" id="CAJZBQ010000004">
    <property type="protein sequence ID" value="CAG9311472.1"/>
    <property type="molecule type" value="Genomic_DNA"/>
</dbReference>
<evidence type="ECO:0000259" key="1">
    <source>
        <dbReference type="PROSITE" id="PS50848"/>
    </source>
</evidence>
<evidence type="ECO:0000313" key="3">
    <source>
        <dbReference type="Proteomes" id="UP001162131"/>
    </source>
</evidence>
<dbReference type="InterPro" id="IPR051213">
    <property type="entry name" value="START_lipid_transfer"/>
</dbReference>
<accession>A0AAU9IDE4</accession>
<keyword evidence="3" id="KW-1185">Reference proteome</keyword>
<dbReference type="PANTHER" id="PTHR19308:SF56">
    <property type="entry name" value="START DOMAIN-CONTAINING PROTEIN"/>
    <property type="match status" value="1"/>
</dbReference>
<dbReference type="InterPro" id="IPR023393">
    <property type="entry name" value="START-like_dom_sf"/>
</dbReference>
<gene>
    <name evidence="2" type="ORF">BSTOLATCC_MIC3761</name>
</gene>
<dbReference type="Gene3D" id="3.30.530.20">
    <property type="match status" value="1"/>
</dbReference>
<dbReference type="Pfam" id="PF01852">
    <property type="entry name" value="START"/>
    <property type="match status" value="1"/>
</dbReference>
<sequence length="281" mass="32096">MGHTVSKLCSKCFKSEEENPIYQEQEMKETLISESFSINSSISIPKNISASYELSETTSSSSENLNQEHILRLLIEKATQEFLDHLYAPLQEEGCQELVNKDGFLVYGKELPDAVLIKASWLTPYTVDQYKIVMEDINNRTTWDRSLESVEFVSTIPPDIYITYSKFKKMPMISSRDMVLVSRLIKLQKGVLLIDTSCEHPDYPPTDKFVRATLPVNGYYIEPIDKDDQGNINKVINITIVNFGGKLPKSLIKTKYGKHVPSLIKRMHGEIMKITEKSPYN</sequence>
<protein>
    <recommendedName>
        <fullName evidence="1">START domain-containing protein</fullName>
    </recommendedName>
</protein>
<dbReference type="CDD" id="cd00177">
    <property type="entry name" value="START"/>
    <property type="match status" value="1"/>
</dbReference>
<dbReference type="SMART" id="SM00234">
    <property type="entry name" value="START"/>
    <property type="match status" value="1"/>
</dbReference>
<organism evidence="2 3">
    <name type="scientific">Blepharisma stoltei</name>
    <dbReference type="NCBI Taxonomy" id="1481888"/>
    <lineage>
        <taxon>Eukaryota</taxon>
        <taxon>Sar</taxon>
        <taxon>Alveolata</taxon>
        <taxon>Ciliophora</taxon>
        <taxon>Postciliodesmatophora</taxon>
        <taxon>Heterotrichea</taxon>
        <taxon>Heterotrichida</taxon>
        <taxon>Blepharismidae</taxon>
        <taxon>Blepharisma</taxon>
    </lineage>
</organism>
<dbReference type="GO" id="GO:0008289">
    <property type="term" value="F:lipid binding"/>
    <property type="evidence" value="ECO:0007669"/>
    <property type="project" value="InterPro"/>
</dbReference>
<dbReference type="AlphaFoldDB" id="A0AAU9IDE4"/>
<dbReference type="InterPro" id="IPR002913">
    <property type="entry name" value="START_lipid-bd_dom"/>
</dbReference>
<comment type="caution">
    <text evidence="2">The sequence shown here is derived from an EMBL/GenBank/DDBJ whole genome shotgun (WGS) entry which is preliminary data.</text>
</comment>